<dbReference type="PANTHER" id="PTHR43155">
    <property type="entry name" value="CYCLIC DI-GMP PHOSPHODIESTERASE PA4108-RELATED"/>
    <property type="match status" value="1"/>
</dbReference>
<dbReference type="EMBL" id="FOXR01000009">
    <property type="protein sequence ID" value="SFQ00148.1"/>
    <property type="molecule type" value="Genomic_DNA"/>
</dbReference>
<dbReference type="PROSITE" id="PS50887">
    <property type="entry name" value="GGDEF"/>
    <property type="match status" value="1"/>
</dbReference>
<dbReference type="InterPro" id="IPR035965">
    <property type="entry name" value="PAS-like_dom_sf"/>
</dbReference>
<dbReference type="Pfam" id="PF13487">
    <property type="entry name" value="HD_5"/>
    <property type="match status" value="1"/>
</dbReference>
<sequence>MKAKIMRKILQQIPFGCAIHKLIEEQGGNKDYIFLDVNPTFEKLTGLTKKAIVGKGVKEVLYGTELRAFDWIGLYEGVTLSGQTQEVKQYLESLKRWYKITAFAIDKEHFVTVFQDVTKEVELENALGEKESRINDLTTEPDAVFNERFEVTDRERYREELYCEKELYRITLLSIGEGVVTTDQAGRISMLNPAAQQITGWSEDEVKGKPFDEVFKLINEDTGEMVENPIAEALRTGSTVSLAKHTALVTKEGCRVLIADSVTPIKAAPIKDMKGQTVGAVMVFRDITQEKVWQEKFNSLSYRDPLTGLYNRRFVEEEFARWQASSRAFSIAVIVADINGLKLVNDMFGVQEGDNLLKRAARILRESCRRTDIVARWDGDEFLILLPRITARAAEKIVERIKSRCLQEKEGEVQLSLAIGYAVKKKPLESLNQVVKEAEEMMHRTKLMEEKSYRNAVVSSILMALFAKSTETEEHAERLKSYCLAIGRKMGLSSKELDELALLAVLHDIGKVGINESILKKPGPLTAEEWEEMKKHPEIGWRIAKGISELVHIAEYILYHHERWDGHGYPRGLKGEEIPLLCRILAVVDAYDAMTSDRVYRKAMSREMALAEIKRNAGTQFDPRVVEIFLNLLTKEDEGKINKVKRLS</sequence>
<dbReference type="InterPro" id="IPR037522">
    <property type="entry name" value="HD_GYP_dom"/>
</dbReference>
<dbReference type="Pfam" id="PF08448">
    <property type="entry name" value="PAS_4"/>
    <property type="match status" value="1"/>
</dbReference>
<evidence type="ECO:0000259" key="2">
    <source>
        <dbReference type="PROSITE" id="PS50113"/>
    </source>
</evidence>
<keyword evidence="6" id="KW-1185">Reference proteome</keyword>
<dbReference type="CDD" id="cd00077">
    <property type="entry name" value="HDc"/>
    <property type="match status" value="1"/>
</dbReference>
<dbReference type="SUPFAM" id="SSF55785">
    <property type="entry name" value="PYP-like sensor domain (PAS domain)"/>
    <property type="match status" value="2"/>
</dbReference>
<dbReference type="SMART" id="SM00091">
    <property type="entry name" value="PAS"/>
    <property type="match status" value="2"/>
</dbReference>
<dbReference type="SUPFAM" id="SSF55073">
    <property type="entry name" value="Nucleotide cyclase"/>
    <property type="match status" value="1"/>
</dbReference>
<dbReference type="Gene3D" id="1.10.3210.10">
    <property type="entry name" value="Hypothetical protein af1432"/>
    <property type="match status" value="1"/>
</dbReference>
<dbReference type="SUPFAM" id="SSF109604">
    <property type="entry name" value="HD-domain/PDEase-like"/>
    <property type="match status" value="1"/>
</dbReference>
<dbReference type="SMART" id="SM00267">
    <property type="entry name" value="GGDEF"/>
    <property type="match status" value="1"/>
</dbReference>
<dbReference type="AlphaFoldDB" id="A0A1I5UY69"/>
<feature type="domain" description="GGDEF" evidence="3">
    <location>
        <begin position="329"/>
        <end position="462"/>
    </location>
</feature>
<dbReference type="Pfam" id="PF00990">
    <property type="entry name" value="GGDEF"/>
    <property type="match status" value="1"/>
</dbReference>
<proteinExistence type="predicted"/>
<dbReference type="PROSITE" id="PS50113">
    <property type="entry name" value="PAC"/>
    <property type="match status" value="1"/>
</dbReference>
<dbReference type="InterPro" id="IPR043128">
    <property type="entry name" value="Rev_trsase/Diguanyl_cyclase"/>
</dbReference>
<feature type="domain" description="PAS" evidence="1">
    <location>
        <begin position="164"/>
        <end position="237"/>
    </location>
</feature>
<dbReference type="SMART" id="SM00471">
    <property type="entry name" value="HDc"/>
    <property type="match status" value="1"/>
</dbReference>
<dbReference type="PROSITE" id="PS50112">
    <property type="entry name" value="PAS"/>
    <property type="match status" value="1"/>
</dbReference>
<dbReference type="InterPro" id="IPR013656">
    <property type="entry name" value="PAS_4"/>
</dbReference>
<dbReference type="PANTHER" id="PTHR43155:SF2">
    <property type="entry name" value="CYCLIC DI-GMP PHOSPHODIESTERASE PA4108"/>
    <property type="match status" value="1"/>
</dbReference>
<organism evidence="5 6">
    <name type="scientific">Caldicoprobacter faecalis</name>
    <dbReference type="NCBI Taxonomy" id="937334"/>
    <lineage>
        <taxon>Bacteria</taxon>
        <taxon>Bacillati</taxon>
        <taxon>Bacillota</taxon>
        <taxon>Clostridia</taxon>
        <taxon>Caldicoprobacterales</taxon>
        <taxon>Caldicoprobacteraceae</taxon>
        <taxon>Caldicoprobacter</taxon>
    </lineage>
</organism>
<evidence type="ECO:0000259" key="4">
    <source>
        <dbReference type="PROSITE" id="PS51832"/>
    </source>
</evidence>
<dbReference type="InterPro" id="IPR000700">
    <property type="entry name" value="PAS-assoc_C"/>
</dbReference>
<dbReference type="RefSeq" id="WP_242948264.1">
    <property type="nucleotide sequence ID" value="NZ_FOXR01000009.1"/>
</dbReference>
<dbReference type="NCBIfam" id="TIGR00254">
    <property type="entry name" value="GGDEF"/>
    <property type="match status" value="1"/>
</dbReference>
<dbReference type="STRING" id="937334.SAMN05444406_10912"/>
<dbReference type="InterPro" id="IPR000160">
    <property type="entry name" value="GGDEF_dom"/>
</dbReference>
<evidence type="ECO:0000313" key="6">
    <source>
        <dbReference type="Proteomes" id="UP000198577"/>
    </source>
</evidence>
<gene>
    <name evidence="5" type="ORF">SAMN05444406_10912</name>
</gene>
<dbReference type="CDD" id="cd00130">
    <property type="entry name" value="PAS"/>
    <property type="match status" value="1"/>
</dbReference>
<evidence type="ECO:0000259" key="1">
    <source>
        <dbReference type="PROSITE" id="PS50112"/>
    </source>
</evidence>
<dbReference type="InterPro" id="IPR029787">
    <property type="entry name" value="Nucleotide_cyclase"/>
</dbReference>
<dbReference type="Gene3D" id="3.30.450.20">
    <property type="entry name" value="PAS domain"/>
    <property type="match status" value="2"/>
</dbReference>
<dbReference type="CDD" id="cd01949">
    <property type="entry name" value="GGDEF"/>
    <property type="match status" value="1"/>
</dbReference>
<protein>
    <submittedName>
        <fullName evidence="5">PAS domain S-box-containing protein/diguanylate cyclase (GGDEF) domain-containing protein</fullName>
    </submittedName>
</protein>
<dbReference type="InterPro" id="IPR000014">
    <property type="entry name" value="PAS"/>
</dbReference>
<dbReference type="InterPro" id="IPR003607">
    <property type="entry name" value="HD/PDEase_dom"/>
</dbReference>
<feature type="domain" description="PAC" evidence="2">
    <location>
        <begin position="242"/>
        <end position="299"/>
    </location>
</feature>
<feature type="domain" description="HD-GYP" evidence="4">
    <location>
        <begin position="450"/>
        <end position="645"/>
    </location>
</feature>
<reference evidence="5 6" key="1">
    <citation type="submission" date="2016-10" db="EMBL/GenBank/DDBJ databases">
        <authorList>
            <person name="de Groot N.N."/>
        </authorList>
    </citation>
    <scope>NUCLEOTIDE SEQUENCE [LARGE SCALE GENOMIC DNA]</scope>
    <source>
        <strain evidence="5 6">DSM 20678</strain>
    </source>
</reference>
<name>A0A1I5UY69_9FIRM</name>
<dbReference type="Proteomes" id="UP000198577">
    <property type="component" value="Unassembled WGS sequence"/>
</dbReference>
<dbReference type="Gene3D" id="3.30.70.270">
    <property type="match status" value="1"/>
</dbReference>
<evidence type="ECO:0000259" key="3">
    <source>
        <dbReference type="PROSITE" id="PS50887"/>
    </source>
</evidence>
<dbReference type="NCBIfam" id="TIGR00229">
    <property type="entry name" value="sensory_box"/>
    <property type="match status" value="2"/>
</dbReference>
<dbReference type="PROSITE" id="PS51832">
    <property type="entry name" value="HD_GYP"/>
    <property type="match status" value="1"/>
</dbReference>
<dbReference type="Pfam" id="PF13426">
    <property type="entry name" value="PAS_9"/>
    <property type="match status" value="1"/>
</dbReference>
<accession>A0A1I5UY69</accession>
<evidence type="ECO:0000313" key="5">
    <source>
        <dbReference type="EMBL" id="SFQ00148.1"/>
    </source>
</evidence>